<name>A0A0L8HV90_OCTBM</name>
<dbReference type="EMBL" id="KQ417293">
    <property type="protein sequence ID" value="KOF92705.1"/>
    <property type="molecule type" value="Genomic_DNA"/>
</dbReference>
<accession>A0A0L8HV90</accession>
<protein>
    <submittedName>
        <fullName evidence="1">Uncharacterized protein</fullName>
    </submittedName>
</protein>
<proteinExistence type="predicted"/>
<reference evidence="1" key="1">
    <citation type="submission" date="2015-07" db="EMBL/GenBank/DDBJ databases">
        <title>MeaNS - Measles Nucleotide Surveillance Program.</title>
        <authorList>
            <person name="Tran T."/>
            <person name="Druce J."/>
        </authorList>
    </citation>
    <scope>NUCLEOTIDE SEQUENCE</scope>
    <source>
        <strain evidence="1">UCB-OBI-ISO-001</strain>
        <tissue evidence="1">Gonad</tissue>
    </source>
</reference>
<dbReference type="AlphaFoldDB" id="A0A0L8HV90"/>
<organism evidence="1">
    <name type="scientific">Octopus bimaculoides</name>
    <name type="common">California two-spotted octopus</name>
    <dbReference type="NCBI Taxonomy" id="37653"/>
    <lineage>
        <taxon>Eukaryota</taxon>
        <taxon>Metazoa</taxon>
        <taxon>Spiralia</taxon>
        <taxon>Lophotrochozoa</taxon>
        <taxon>Mollusca</taxon>
        <taxon>Cephalopoda</taxon>
        <taxon>Coleoidea</taxon>
        <taxon>Octopodiformes</taxon>
        <taxon>Octopoda</taxon>
        <taxon>Incirrata</taxon>
        <taxon>Octopodidae</taxon>
        <taxon>Octopus</taxon>
    </lineage>
</organism>
<evidence type="ECO:0000313" key="1">
    <source>
        <dbReference type="EMBL" id="KOF92705.1"/>
    </source>
</evidence>
<gene>
    <name evidence="1" type="ORF">OCBIM_22006057mg</name>
</gene>
<sequence length="51" mass="6200">MPTSLKKKNQLLRTFQNFGEFISRQIQLHYSLNFEKKIVKYQTKRGDNLRL</sequence>